<name>A0A855X2I8_9BACT</name>
<dbReference type="EMBL" id="PQAP01000060">
    <property type="protein sequence ID" value="PWB73262.1"/>
    <property type="molecule type" value="Genomic_DNA"/>
</dbReference>
<gene>
    <name evidence="1" type="ORF">C3F09_05435</name>
</gene>
<dbReference type="Pfam" id="PF04361">
    <property type="entry name" value="DUF494"/>
    <property type="match status" value="1"/>
</dbReference>
<sequence>MGSRVLEIVVFLMDHMRENQGALPFMDDLSGELHGLGYTDAEISSAYSWVLDRFESMHETFFEQFPSEHFSNRVLTQYERLQLTPDAYGYLLKLLNLRVIDDQQFESILERAVIFGPHLISLDQIKMLTSAVLFNEFPDGENMSTSDVHIDPTLFVN</sequence>
<organism evidence="1 2">
    <name type="scientific">candidate division GN15 bacterium</name>
    <dbReference type="NCBI Taxonomy" id="2072418"/>
    <lineage>
        <taxon>Bacteria</taxon>
        <taxon>candidate division GN15</taxon>
    </lineage>
</organism>
<reference evidence="1 2" key="1">
    <citation type="journal article" date="2018" name="ISME J.">
        <title>A methanotrophic archaeon couples anaerobic oxidation of methane to Fe(III) reduction.</title>
        <authorList>
            <person name="Cai C."/>
            <person name="Leu A.O."/>
            <person name="Xie G.J."/>
            <person name="Guo J."/>
            <person name="Feng Y."/>
            <person name="Zhao J.X."/>
            <person name="Tyson G.W."/>
            <person name="Yuan Z."/>
            <person name="Hu S."/>
        </authorList>
    </citation>
    <scope>NUCLEOTIDE SEQUENCE [LARGE SCALE GENOMIC DNA]</scope>
    <source>
        <strain evidence="1">FeB_12</strain>
    </source>
</reference>
<proteinExistence type="predicted"/>
<dbReference type="AlphaFoldDB" id="A0A855X2I8"/>
<dbReference type="Proteomes" id="UP000250918">
    <property type="component" value="Unassembled WGS sequence"/>
</dbReference>
<dbReference type="InterPro" id="IPR007456">
    <property type="entry name" value="Smg"/>
</dbReference>
<evidence type="ECO:0000313" key="1">
    <source>
        <dbReference type="EMBL" id="PWB73262.1"/>
    </source>
</evidence>
<accession>A0A855X2I8</accession>
<protein>
    <recommendedName>
        <fullName evidence="3">Protein Smg homolog</fullName>
    </recommendedName>
</protein>
<evidence type="ECO:0008006" key="3">
    <source>
        <dbReference type="Google" id="ProtNLM"/>
    </source>
</evidence>
<evidence type="ECO:0000313" key="2">
    <source>
        <dbReference type="Proteomes" id="UP000250918"/>
    </source>
</evidence>
<comment type="caution">
    <text evidence="1">The sequence shown here is derived from an EMBL/GenBank/DDBJ whole genome shotgun (WGS) entry which is preliminary data.</text>
</comment>